<accession>A0A2S8FGN2</accession>
<protein>
    <submittedName>
        <fullName evidence="2">Uncharacterized protein</fullName>
    </submittedName>
</protein>
<gene>
    <name evidence="2" type="ORF">C5Y96_13430</name>
</gene>
<dbReference type="OrthoDB" id="274584at2"/>
<dbReference type="Proteomes" id="UP000240009">
    <property type="component" value="Unassembled WGS sequence"/>
</dbReference>
<evidence type="ECO:0000313" key="2">
    <source>
        <dbReference type="EMBL" id="PQO31338.1"/>
    </source>
</evidence>
<evidence type="ECO:0000256" key="1">
    <source>
        <dbReference type="SAM" id="Phobius"/>
    </source>
</evidence>
<organism evidence="2 3">
    <name type="scientific">Blastopirellula marina</name>
    <dbReference type="NCBI Taxonomy" id="124"/>
    <lineage>
        <taxon>Bacteria</taxon>
        <taxon>Pseudomonadati</taxon>
        <taxon>Planctomycetota</taxon>
        <taxon>Planctomycetia</taxon>
        <taxon>Pirellulales</taxon>
        <taxon>Pirellulaceae</taxon>
        <taxon>Blastopirellula</taxon>
    </lineage>
</organism>
<feature type="transmembrane region" description="Helical" evidence="1">
    <location>
        <begin position="37"/>
        <end position="58"/>
    </location>
</feature>
<name>A0A2S8FGN2_9BACT</name>
<comment type="caution">
    <text evidence="2">The sequence shown here is derived from an EMBL/GenBank/DDBJ whole genome shotgun (WGS) entry which is preliminary data.</text>
</comment>
<reference evidence="2 3" key="1">
    <citation type="submission" date="2018-02" db="EMBL/GenBank/DDBJ databases">
        <title>Comparative genomes isolates from brazilian mangrove.</title>
        <authorList>
            <person name="Araujo J.E."/>
            <person name="Taketani R.G."/>
            <person name="Silva M.C.P."/>
            <person name="Loureco M.V."/>
            <person name="Andreote F.D."/>
        </authorList>
    </citation>
    <scope>NUCLEOTIDE SEQUENCE [LARGE SCALE GENOMIC DNA]</scope>
    <source>
        <strain evidence="2 3">HEX-2 MGV</strain>
    </source>
</reference>
<dbReference type="EMBL" id="PUIA01000037">
    <property type="protein sequence ID" value="PQO31338.1"/>
    <property type="molecule type" value="Genomic_DNA"/>
</dbReference>
<evidence type="ECO:0000313" key="3">
    <source>
        <dbReference type="Proteomes" id="UP000240009"/>
    </source>
</evidence>
<dbReference type="AlphaFoldDB" id="A0A2S8FGN2"/>
<proteinExistence type="predicted"/>
<keyword evidence="1" id="KW-0812">Transmembrane</keyword>
<keyword evidence="1" id="KW-1133">Transmembrane helix</keyword>
<dbReference type="RefSeq" id="WP_105354104.1">
    <property type="nucleotide sequence ID" value="NZ_PUIA01000037.1"/>
</dbReference>
<keyword evidence="1" id="KW-0472">Membrane</keyword>
<sequence length="220" mass="24119">MRSLSPIRYDQGVLILPTSLSESVTVLAYFGELPIPPPILGGLILGLIIVGVVVYLYILPKKNQPPEVDPVEIAIDPMVASGPKSLLGPEVRVYNVPVRIVAIVVAAAGRGHDQLSEETLRSLMEHFLPQMMAVIRAHRPDVYRWPGQMSTRGFGQRFFAQANLPGEHGEGSPWTAVAGRFDHHGSGYLIGLVCCADEDNPLGQILVEQKQQWTDIVRIL</sequence>